<protein>
    <submittedName>
        <fullName evidence="7">RND family efflux transporter MFP subunit</fullName>
    </submittedName>
</protein>
<name>A0A4R3HUQ4_PAULE</name>
<dbReference type="InterPro" id="IPR058625">
    <property type="entry name" value="MdtA-like_BSH"/>
</dbReference>
<keyword evidence="8" id="KW-1185">Reference proteome</keyword>
<sequence>MNTMLKRRTVWIVLLVVLLGAGFGITAMKKRQTPAPGTAAHAAQSTPAKAPPSLEFLPSDVTRVQAGELRQILQLSGALRAVNQAQVKAKVAGEVREVMVREGETVKAGQILVKMDASEYQARLEQARGSLAAARGQLAIATKARDNNRVLVAKGFISQNAFDNAASQYDIARANVESAQGALDVAQKALNDTVIRAPIDGLVASRSVQPGEKVSTDNRLLDLVDLRQMELEAAVPTADILQLRPGQPAQVTIEGLPAPLTGKIARINPATQSGSRSVLTYIQVENPEGFLKVGMFGQAQVTLASKSDVLSVPGTAIQDQGGSPIVYAIDNGTLKQQAVKLGMRGHDGKGEAVEIIDGLASGTVIVKSNLGKLPAGTRVRMIQADASAASSPASSTAAAENAAQAAR</sequence>
<dbReference type="AlphaFoldDB" id="A0A4R3HUQ4"/>
<evidence type="ECO:0000259" key="4">
    <source>
        <dbReference type="Pfam" id="PF25917"/>
    </source>
</evidence>
<dbReference type="PANTHER" id="PTHR30469">
    <property type="entry name" value="MULTIDRUG RESISTANCE PROTEIN MDTA"/>
    <property type="match status" value="1"/>
</dbReference>
<dbReference type="Pfam" id="PF25876">
    <property type="entry name" value="HH_MFP_RND"/>
    <property type="match status" value="1"/>
</dbReference>
<feature type="domain" description="CzcB-like C-terminal circularly permuted SH3-like" evidence="6">
    <location>
        <begin position="311"/>
        <end position="369"/>
    </location>
</feature>
<gene>
    <name evidence="7" type="ORF">EDC30_10562</name>
</gene>
<comment type="caution">
    <text evidence="7">The sequence shown here is derived from an EMBL/GenBank/DDBJ whole genome shotgun (WGS) entry which is preliminary data.</text>
</comment>
<proteinExistence type="inferred from homology"/>
<dbReference type="Gene3D" id="2.40.30.170">
    <property type="match status" value="1"/>
</dbReference>
<dbReference type="GO" id="GO:1990281">
    <property type="term" value="C:efflux pump complex"/>
    <property type="evidence" value="ECO:0007669"/>
    <property type="project" value="TreeGrafter"/>
</dbReference>
<accession>A0A4R3HUQ4</accession>
<feature type="region of interest" description="Disordered" evidence="2">
    <location>
        <begin position="387"/>
        <end position="407"/>
    </location>
</feature>
<dbReference type="GO" id="GO:0015562">
    <property type="term" value="F:efflux transmembrane transporter activity"/>
    <property type="evidence" value="ECO:0007669"/>
    <property type="project" value="TreeGrafter"/>
</dbReference>
<comment type="similarity">
    <text evidence="1">Belongs to the membrane fusion protein (MFP) (TC 8.A.1) family.</text>
</comment>
<dbReference type="Pfam" id="PF25917">
    <property type="entry name" value="BSH_RND"/>
    <property type="match status" value="1"/>
</dbReference>
<feature type="domain" description="Multidrug resistance protein MdtA-like barrel-sandwich hybrid" evidence="4">
    <location>
        <begin position="83"/>
        <end position="219"/>
    </location>
</feature>
<evidence type="ECO:0000313" key="7">
    <source>
        <dbReference type="EMBL" id="TCS36842.1"/>
    </source>
</evidence>
<evidence type="ECO:0000259" key="3">
    <source>
        <dbReference type="Pfam" id="PF25876"/>
    </source>
</evidence>
<evidence type="ECO:0000256" key="1">
    <source>
        <dbReference type="ARBA" id="ARBA00009477"/>
    </source>
</evidence>
<dbReference type="PANTHER" id="PTHR30469:SF15">
    <property type="entry name" value="HLYD FAMILY OF SECRETION PROTEINS"/>
    <property type="match status" value="1"/>
</dbReference>
<dbReference type="Pfam" id="PF25975">
    <property type="entry name" value="CzcB_C"/>
    <property type="match status" value="1"/>
</dbReference>
<dbReference type="NCBIfam" id="TIGR01730">
    <property type="entry name" value="RND_mfp"/>
    <property type="match status" value="1"/>
</dbReference>
<dbReference type="Pfam" id="PF25954">
    <property type="entry name" value="Beta-barrel_RND_2"/>
    <property type="match status" value="1"/>
</dbReference>
<dbReference type="OrthoDB" id="5502471at2"/>
<dbReference type="Gene3D" id="2.40.420.20">
    <property type="match status" value="1"/>
</dbReference>
<evidence type="ECO:0000259" key="5">
    <source>
        <dbReference type="Pfam" id="PF25954"/>
    </source>
</evidence>
<dbReference type="InterPro" id="IPR058649">
    <property type="entry name" value="CzcB_C"/>
</dbReference>
<evidence type="ECO:0000256" key="2">
    <source>
        <dbReference type="SAM" id="MobiDB-lite"/>
    </source>
</evidence>
<dbReference type="Gene3D" id="2.40.50.100">
    <property type="match status" value="1"/>
</dbReference>
<dbReference type="Proteomes" id="UP000295382">
    <property type="component" value="Unassembled WGS sequence"/>
</dbReference>
<dbReference type="InterPro" id="IPR006143">
    <property type="entry name" value="RND_pump_MFP"/>
</dbReference>
<dbReference type="SUPFAM" id="SSF111369">
    <property type="entry name" value="HlyD-like secretion proteins"/>
    <property type="match status" value="1"/>
</dbReference>
<organism evidence="7 8">
    <name type="scientific">Paucimonas lemoignei</name>
    <name type="common">Pseudomonas lemoignei</name>
    <dbReference type="NCBI Taxonomy" id="29443"/>
    <lineage>
        <taxon>Bacteria</taxon>
        <taxon>Pseudomonadati</taxon>
        <taxon>Pseudomonadota</taxon>
        <taxon>Betaproteobacteria</taxon>
        <taxon>Burkholderiales</taxon>
        <taxon>Burkholderiaceae</taxon>
        <taxon>Paucimonas</taxon>
    </lineage>
</organism>
<evidence type="ECO:0000313" key="8">
    <source>
        <dbReference type="Proteomes" id="UP000295382"/>
    </source>
</evidence>
<evidence type="ECO:0000259" key="6">
    <source>
        <dbReference type="Pfam" id="PF25975"/>
    </source>
</evidence>
<feature type="domain" description="Multidrug resistance protein MdtA-like alpha-helical hairpin" evidence="3">
    <location>
        <begin position="124"/>
        <end position="191"/>
    </location>
</feature>
<dbReference type="InterPro" id="IPR058792">
    <property type="entry name" value="Beta-barrel_RND_2"/>
</dbReference>
<feature type="domain" description="CusB-like beta-barrel" evidence="5">
    <location>
        <begin position="231"/>
        <end position="302"/>
    </location>
</feature>
<dbReference type="EMBL" id="SLZQ01000005">
    <property type="protein sequence ID" value="TCS36842.1"/>
    <property type="molecule type" value="Genomic_DNA"/>
</dbReference>
<reference evidence="7 8" key="1">
    <citation type="submission" date="2019-03" db="EMBL/GenBank/DDBJ databases">
        <title>Genomic Encyclopedia of Type Strains, Phase IV (KMG-IV): sequencing the most valuable type-strain genomes for metagenomic binning, comparative biology and taxonomic classification.</title>
        <authorList>
            <person name="Goeker M."/>
        </authorList>
    </citation>
    <scope>NUCLEOTIDE SEQUENCE [LARGE SCALE GENOMIC DNA]</scope>
    <source>
        <strain evidence="7 8">DSM 7445</strain>
    </source>
</reference>
<dbReference type="InterPro" id="IPR058624">
    <property type="entry name" value="MdtA-like_HH"/>
</dbReference>
<dbReference type="Gene3D" id="1.10.287.470">
    <property type="entry name" value="Helix hairpin bin"/>
    <property type="match status" value="1"/>
</dbReference>